<dbReference type="Pfam" id="PF07242">
    <property type="entry name" value="DUF1430"/>
    <property type="match status" value="1"/>
</dbReference>
<dbReference type="GO" id="GO:0005886">
    <property type="term" value="C:plasma membrane"/>
    <property type="evidence" value="ECO:0007669"/>
    <property type="project" value="UniProtKB-SubCell"/>
</dbReference>
<dbReference type="PATRIC" id="fig|1128398.3.peg.61"/>
<dbReference type="STRING" id="1128398.Curi_c00610"/>
<feature type="transmembrane region" description="Helical" evidence="1">
    <location>
        <begin position="648"/>
        <end position="669"/>
    </location>
</feature>
<dbReference type="AlphaFoldDB" id="K0AWK2"/>
<keyword evidence="1" id="KW-1133">Transmembrane helix</keyword>
<accession>K0AWK2</accession>
<dbReference type="Proteomes" id="UP000006094">
    <property type="component" value="Chromosome"/>
</dbReference>
<dbReference type="eggNOG" id="COG4652">
    <property type="taxonomic scope" value="Bacteria"/>
</dbReference>
<dbReference type="InterPro" id="IPR006541">
    <property type="entry name" value="Bacteriocin_ass"/>
</dbReference>
<feature type="transmembrane region" description="Helical" evidence="1">
    <location>
        <begin position="290"/>
        <end position="311"/>
    </location>
</feature>
<keyword evidence="1" id="KW-0472">Membrane</keyword>
<proteinExistence type="predicted"/>
<dbReference type="HOGENOM" id="CLU_362369_0_0_9"/>
<organism evidence="2 3">
    <name type="scientific">Gottschalkia acidurici (strain ATCC 7906 / DSM 604 / BCRC 14475 / CIP 104303 / KCTC 5404 / NCIMB 10678 / 9a)</name>
    <name type="common">Clostridium acidurici</name>
    <dbReference type="NCBI Taxonomy" id="1128398"/>
    <lineage>
        <taxon>Bacteria</taxon>
        <taxon>Bacillati</taxon>
        <taxon>Bacillota</taxon>
        <taxon>Tissierellia</taxon>
        <taxon>Tissierellales</taxon>
        <taxon>Gottschalkiaceae</taxon>
        <taxon>Gottschalkia</taxon>
    </lineage>
</organism>
<feature type="transmembrane region" description="Helical" evidence="1">
    <location>
        <begin position="332"/>
        <end position="354"/>
    </location>
</feature>
<feature type="transmembrane region" description="Helical" evidence="1">
    <location>
        <begin position="257"/>
        <end position="278"/>
    </location>
</feature>
<feature type="transmembrane region" description="Helical" evidence="1">
    <location>
        <begin position="206"/>
        <end position="229"/>
    </location>
</feature>
<feature type="transmembrane region" description="Helical" evidence="1">
    <location>
        <begin position="699"/>
        <end position="721"/>
    </location>
</feature>
<dbReference type="KEGG" id="cad:Curi_c00610"/>
<evidence type="ECO:0000256" key="1">
    <source>
        <dbReference type="SAM" id="Phobius"/>
    </source>
</evidence>
<dbReference type="OrthoDB" id="2076832at2"/>
<dbReference type="RefSeq" id="WP_014966279.1">
    <property type="nucleotide sequence ID" value="NC_018664.1"/>
</dbReference>
<name>K0AWK2_GOTA9</name>
<dbReference type="EMBL" id="CP003326">
    <property type="protein sequence ID" value="AFS77142.1"/>
    <property type="molecule type" value="Genomic_DNA"/>
</dbReference>
<keyword evidence="3" id="KW-1185">Reference proteome</keyword>
<evidence type="ECO:0008006" key="4">
    <source>
        <dbReference type="Google" id="ProtNLM"/>
    </source>
</evidence>
<keyword evidence="1" id="KW-0812">Transmembrane</keyword>
<feature type="transmembrane region" description="Helical" evidence="1">
    <location>
        <begin position="733"/>
        <end position="755"/>
    </location>
</feature>
<reference evidence="2 3" key="1">
    <citation type="journal article" date="2012" name="PLoS ONE">
        <title>The purine-utilizing bacterium Clostridium acidurici 9a: a genome-guided metabolic reconsideration.</title>
        <authorList>
            <person name="Hartwich K."/>
            <person name="Poehlein A."/>
            <person name="Daniel R."/>
        </authorList>
    </citation>
    <scope>NUCLEOTIDE SEQUENCE [LARGE SCALE GENOMIC DNA]</scope>
    <source>
        <strain evidence="3">ATCC 7906 / DSM 604 / BCRC 14475 / CIP 104303 / KCTC 5404 / NCIMB 10678 / 9a</strain>
    </source>
</reference>
<evidence type="ECO:0000313" key="2">
    <source>
        <dbReference type="EMBL" id="AFS77142.1"/>
    </source>
</evidence>
<gene>
    <name evidence="2" type="ordered locus">Curi_c00610</name>
</gene>
<evidence type="ECO:0000313" key="3">
    <source>
        <dbReference type="Proteomes" id="UP000006094"/>
    </source>
</evidence>
<sequence>MKKTYRLLILLFFILFTIIFTKYYGMYESSRIFTGRYDASIHLTIVEDISKEDVLSTLEDYGKRYDMDIERAIAFPGDGKNRKSLTAYVSINDFDWFNGVLSIKGGKKLNSNLKEGEFLSNIDTKDKKQVGRFSIFDDSSREIYIRPLSDMKNRLIETDYKLHLNNDRYTLNEVISTINSEQKSFSVKESSVNSFVDMNEYSIYSMYYIIILLFFILFLGILLFLYEVIGRSKSFGIKKLYGYSDFKIVSEIFKEDILKVIALSNISSILFITISLYFKNGLAGFKQYISIYLLLICAVDIILMIIMTVIVSLFKGKDNIQLMLKGKRRNIILLNTIMKIMMSIIVILTLTLNLNTFNNYKAKSDNLENWDKARNLGFIGFKFPGDAIDTIISFYPYEVKLGSLWNDINDNGGIMAGYQQLVTNDIIEKERIQPNLAYMMLVNENYLKENTVLDENGDRIREIDDDEDTVTVLVPSQFKNKEKLLKDSLRYIHLGHYDLVNIFYKEALEIKEGKRKSEQGMEEFKEYLEKEYSFLKQKIIYTANDQRLFTYDTGEMNLYRKDFKGYYNDIDKTITDPILFIMTNDNLKENLKVSSLTSGTMKFRFEDYKYPEDGIVPLLEKHELLDSLVVMTTVYDYAVDDINNTKTMLMLSGGISVSCILIILGLIFYESTSYLYRNRKKIGVLKLYGLNFLNRYKSYFIMISAVDLIIIIISTIIGQMYLKRFVAISTKVYYLIITIGILFYLLELIITYLYLSKKEDKSILDGLKGEL</sequence>
<protein>
    <recommendedName>
        <fullName evidence="4">Bacteriocin-associated integral membrane protein</fullName>
    </recommendedName>
</protein>